<dbReference type="InterPro" id="IPR043502">
    <property type="entry name" value="DNA/RNA_pol_sf"/>
</dbReference>
<keyword evidence="6" id="KW-0695">RNA-directed DNA polymerase</keyword>
<keyword evidence="5" id="KW-0378">Hydrolase</keyword>
<keyword evidence="1" id="KW-0808">Transferase</keyword>
<accession>A0A9Q3D5X6</accession>
<dbReference type="InterPro" id="IPR041373">
    <property type="entry name" value="RT_RNaseH"/>
</dbReference>
<evidence type="ECO:0000256" key="2">
    <source>
        <dbReference type="ARBA" id="ARBA00022695"/>
    </source>
</evidence>
<reference evidence="8" key="1">
    <citation type="submission" date="2021-03" db="EMBL/GenBank/DDBJ databases">
        <title>Draft genome sequence of rust myrtle Austropuccinia psidii MF-1, a brazilian biotype.</title>
        <authorList>
            <person name="Quecine M.C."/>
            <person name="Pachon D.M.R."/>
            <person name="Bonatelli M.L."/>
            <person name="Correr F.H."/>
            <person name="Franceschini L.M."/>
            <person name="Leite T.F."/>
            <person name="Margarido G.R.A."/>
            <person name="Almeida C.A."/>
            <person name="Ferrarezi J.A."/>
            <person name="Labate C.A."/>
        </authorList>
    </citation>
    <scope>NUCLEOTIDE SEQUENCE</scope>
    <source>
        <strain evidence="8">MF-1</strain>
    </source>
</reference>
<organism evidence="8 9">
    <name type="scientific">Austropuccinia psidii MF-1</name>
    <dbReference type="NCBI Taxonomy" id="1389203"/>
    <lineage>
        <taxon>Eukaryota</taxon>
        <taxon>Fungi</taxon>
        <taxon>Dikarya</taxon>
        <taxon>Basidiomycota</taxon>
        <taxon>Pucciniomycotina</taxon>
        <taxon>Pucciniomycetes</taxon>
        <taxon>Pucciniales</taxon>
        <taxon>Sphaerophragmiaceae</taxon>
        <taxon>Austropuccinia</taxon>
    </lineage>
</organism>
<dbReference type="Proteomes" id="UP000765509">
    <property type="component" value="Unassembled WGS sequence"/>
</dbReference>
<keyword evidence="9" id="KW-1185">Reference proteome</keyword>
<proteinExistence type="predicted"/>
<dbReference type="AlphaFoldDB" id="A0A9Q3D5X6"/>
<evidence type="ECO:0000256" key="3">
    <source>
        <dbReference type="ARBA" id="ARBA00022722"/>
    </source>
</evidence>
<evidence type="ECO:0000259" key="7">
    <source>
        <dbReference type="Pfam" id="PF17917"/>
    </source>
</evidence>
<keyword evidence="3" id="KW-0540">Nuclease</keyword>
<comment type="caution">
    <text evidence="8">The sequence shown here is derived from an EMBL/GenBank/DDBJ whole genome shotgun (WGS) entry which is preliminary data.</text>
</comment>
<dbReference type="GO" id="GO:0004519">
    <property type="term" value="F:endonuclease activity"/>
    <property type="evidence" value="ECO:0007669"/>
    <property type="project" value="UniProtKB-KW"/>
</dbReference>
<evidence type="ECO:0000256" key="6">
    <source>
        <dbReference type="ARBA" id="ARBA00022918"/>
    </source>
</evidence>
<evidence type="ECO:0000256" key="5">
    <source>
        <dbReference type="ARBA" id="ARBA00022801"/>
    </source>
</evidence>
<feature type="domain" description="Reverse transcriptase RNase H-like" evidence="7">
    <location>
        <begin position="81"/>
        <end position="157"/>
    </location>
</feature>
<dbReference type="GO" id="GO:0003964">
    <property type="term" value="F:RNA-directed DNA polymerase activity"/>
    <property type="evidence" value="ECO:0007669"/>
    <property type="project" value="UniProtKB-KW"/>
</dbReference>
<evidence type="ECO:0000313" key="8">
    <source>
        <dbReference type="EMBL" id="MBW0497399.1"/>
    </source>
</evidence>
<gene>
    <name evidence="8" type="ORF">O181_037114</name>
</gene>
<evidence type="ECO:0000313" key="9">
    <source>
        <dbReference type="Proteomes" id="UP000765509"/>
    </source>
</evidence>
<dbReference type="Pfam" id="PF17917">
    <property type="entry name" value="RT_RNaseH"/>
    <property type="match status" value="1"/>
</dbReference>
<keyword evidence="4" id="KW-0255">Endonuclease</keyword>
<dbReference type="EMBL" id="AVOT02014161">
    <property type="protein sequence ID" value="MBW0497399.1"/>
    <property type="molecule type" value="Genomic_DNA"/>
</dbReference>
<keyword evidence="2" id="KW-0548">Nucleotidyltransferase</keyword>
<evidence type="ECO:0000256" key="1">
    <source>
        <dbReference type="ARBA" id="ARBA00022679"/>
    </source>
</evidence>
<name>A0A9Q3D5X6_9BASI</name>
<evidence type="ECO:0000256" key="4">
    <source>
        <dbReference type="ARBA" id="ARBA00022759"/>
    </source>
</evidence>
<sequence>MIGHEVDIILNIERPYPPLLRRPAYPASPKSREAPETHIKELLDLVVIIKVGRNKEVEITTPVIVAWYNGKSRVIINDKPVEGPMCFISRKIKPAEARYGASQMEFSCLVCALENLNYLLEGFVFELITDCTTVKSLLNMKTPNRHMLGGQIAIQEYRGNMTIVHKDGNIHKNSDGLSRSPLPNNIDITAYVPE</sequence>
<dbReference type="SUPFAM" id="SSF56672">
    <property type="entry name" value="DNA/RNA polymerases"/>
    <property type="match status" value="1"/>
</dbReference>
<protein>
    <recommendedName>
        <fullName evidence="7">Reverse transcriptase RNase H-like domain-containing protein</fullName>
    </recommendedName>
</protein>
<dbReference type="GO" id="GO:0016787">
    <property type="term" value="F:hydrolase activity"/>
    <property type="evidence" value="ECO:0007669"/>
    <property type="project" value="UniProtKB-KW"/>
</dbReference>